<evidence type="ECO:0000313" key="1">
    <source>
        <dbReference type="EMBL" id="SFH11513.1"/>
    </source>
</evidence>
<proteinExistence type="predicted"/>
<keyword evidence="2" id="KW-1185">Reference proteome</keyword>
<dbReference type="STRING" id="435880.SAMN04487988_11814"/>
<accession>A0A1I2XDE2</accession>
<dbReference type="Proteomes" id="UP000199642">
    <property type="component" value="Unassembled WGS sequence"/>
</dbReference>
<sequence>MIIQTNTGTFLIENCLNKNDRIAIKSDSEVEILRFFGSTPVFKTGDYNFPYQVSVCKQVFSDALILMVKEIDYTDFHNNSDLIQ</sequence>
<dbReference type="EMBL" id="FOPC01000018">
    <property type="protein sequence ID" value="SFH11513.1"/>
    <property type="molecule type" value="Genomic_DNA"/>
</dbReference>
<dbReference type="OrthoDB" id="839304at2"/>
<reference evidence="2" key="1">
    <citation type="submission" date="2016-10" db="EMBL/GenBank/DDBJ databases">
        <authorList>
            <person name="Varghese N."/>
            <person name="Submissions S."/>
        </authorList>
    </citation>
    <scope>NUCLEOTIDE SEQUENCE [LARGE SCALE GENOMIC DNA]</scope>
    <source>
        <strain evidence="2">DSM 19315</strain>
    </source>
</reference>
<name>A0A1I2XDE2_9BACT</name>
<protein>
    <submittedName>
        <fullName evidence="1">Uncharacterized protein</fullName>
    </submittedName>
</protein>
<gene>
    <name evidence="1" type="ORF">SAMN04487988_11814</name>
</gene>
<dbReference type="RefSeq" id="WP_092794251.1">
    <property type="nucleotide sequence ID" value="NZ_FOPC01000018.1"/>
</dbReference>
<organism evidence="1 2">
    <name type="scientific">Algoriphagus hitonicola</name>
    <dbReference type="NCBI Taxonomy" id="435880"/>
    <lineage>
        <taxon>Bacteria</taxon>
        <taxon>Pseudomonadati</taxon>
        <taxon>Bacteroidota</taxon>
        <taxon>Cytophagia</taxon>
        <taxon>Cytophagales</taxon>
        <taxon>Cyclobacteriaceae</taxon>
        <taxon>Algoriphagus</taxon>
    </lineage>
</organism>
<dbReference type="AlphaFoldDB" id="A0A1I2XDE2"/>
<evidence type="ECO:0000313" key="2">
    <source>
        <dbReference type="Proteomes" id="UP000199642"/>
    </source>
</evidence>